<dbReference type="GO" id="GO:0005886">
    <property type="term" value="C:plasma membrane"/>
    <property type="evidence" value="ECO:0007669"/>
    <property type="project" value="UniProtKB-SubCell"/>
</dbReference>
<keyword evidence="11 24" id="KW-1133">Transmembrane helix</keyword>
<dbReference type="EMBL" id="JAWJWE010000037">
    <property type="protein sequence ID" value="KAK6625824.1"/>
    <property type="molecule type" value="Genomic_DNA"/>
</dbReference>
<evidence type="ECO:0000256" key="16">
    <source>
        <dbReference type="ARBA" id="ARBA00023180"/>
    </source>
</evidence>
<dbReference type="PANTHER" id="PTHR24416">
    <property type="entry name" value="TYROSINE-PROTEIN KINASE RECEPTOR"/>
    <property type="match status" value="1"/>
</dbReference>
<organism evidence="27 28">
    <name type="scientific">Polyplax serrata</name>
    <name type="common">Common mouse louse</name>
    <dbReference type="NCBI Taxonomy" id="468196"/>
    <lineage>
        <taxon>Eukaryota</taxon>
        <taxon>Metazoa</taxon>
        <taxon>Ecdysozoa</taxon>
        <taxon>Arthropoda</taxon>
        <taxon>Hexapoda</taxon>
        <taxon>Insecta</taxon>
        <taxon>Pterygota</taxon>
        <taxon>Neoptera</taxon>
        <taxon>Paraneoptera</taxon>
        <taxon>Psocodea</taxon>
        <taxon>Troctomorpha</taxon>
        <taxon>Phthiraptera</taxon>
        <taxon>Anoplura</taxon>
        <taxon>Polyplacidae</taxon>
        <taxon>Polyplax</taxon>
    </lineage>
</organism>
<evidence type="ECO:0000259" key="26">
    <source>
        <dbReference type="PROSITE" id="PS50835"/>
    </source>
</evidence>
<comment type="catalytic activity">
    <reaction evidence="18">
        <text>L-tyrosyl-[protein] + ATP = O-phospho-L-tyrosyl-[protein] + ADP + H(+)</text>
        <dbReference type="Rhea" id="RHEA:10596"/>
        <dbReference type="Rhea" id="RHEA-COMP:10136"/>
        <dbReference type="Rhea" id="RHEA-COMP:20101"/>
        <dbReference type="ChEBI" id="CHEBI:15378"/>
        <dbReference type="ChEBI" id="CHEBI:30616"/>
        <dbReference type="ChEBI" id="CHEBI:46858"/>
        <dbReference type="ChEBI" id="CHEBI:61978"/>
        <dbReference type="ChEBI" id="CHEBI:456216"/>
        <dbReference type="EC" id="2.7.10.1"/>
    </reaction>
</comment>
<feature type="domain" description="Ig-like" evidence="26">
    <location>
        <begin position="655"/>
        <end position="745"/>
    </location>
</feature>
<evidence type="ECO:0000256" key="21">
    <source>
        <dbReference type="PIRSR" id="PIRSR000615-3"/>
    </source>
</evidence>
<keyword evidence="21" id="KW-0460">Magnesium</keyword>
<dbReference type="InterPro" id="IPR001824">
    <property type="entry name" value="Tyr_kinase_rcpt_3_CS"/>
</dbReference>
<name>A0AAN8S8Y5_POLSC</name>
<gene>
    <name evidence="27" type="ORF">RUM43_006123</name>
</gene>
<accession>A0AAN8S8Y5</accession>
<sequence length="1375" mass="156044">MCGTYHGEKLSKNPLFILSAWVTLASPPIILGPPEKSYATGDKFNLTCVGDKPLSWSYPESERTTFREVSTESFSKREKTLVVTDPDFLATGYYTCSDEDASTRVYVYVGDTENLLAVNPENIMLLGVQYQDIVVPCKPSSPDVVVTLQKEDEIVMAAPGSDVTYDPHTGYHIKSLNSTGAYIFKCTGIFVLMDVYNFSSVAVFHLSVLAHRQVAPKPEIEEATIQHVVIGQHAQIVCYVQVEVGTIFLLDWIYPDAEGGSTGRILVGNTTRHFASSNQQNVWENTLTILNVNEKDEGNYTCRITDHSNNTNFDTKYVKVFSLDDTYINLTVHSKRIEVDATHHEIARWILTLHAHPYADLNWYSPDGVKLSRETLVNDKYEMRTKGFQTILEIYDVDVTDAGNYTVIASNHKRKQMLTLELIVFDKPDVQIEVQDLYQLGAKSNVTCRVTGYPVPRIRWRFKKCDFTKNEKCWKNTYQTIPSDSVLTTELQIYNWQLESKLEWKMEEPGLLNCLATNEEGVGNDTANIRVTDVPQGFHITEIPNEIVVGDNVTIKCGVASYNYTSNLVWYYQRDDSKAPERYGPEGVVKNESRNFAHWTKLEFSKISKSDSGIYKCVAEKLGNETVKEEKIIRLNVLGESADDETQKHPELEAPVIYDTNLTNSEVTISSWQPLSWHCAAKGVPEPTIVWYRNDEILPLNKNFLNFEITDDNQTLLMKSLTMNEEGTYTCRVENKGGFQEAFVSLKLKEHHKTKMTLVITVVVVALLLFILTLFFVFVLWKFRRERKELKLAGLQNFNKGMVESINQDLTLDEQTDLLPYDPKWEFPRSKLKLGKQLGSGAFGVVLKAEAYGIVEDEECTTVAVKMVKRQADSAYIRALASELKILAHLGKHLNVVNLLGACTKNIHKRELLVIVEFCTFGNVHNYLLSHRDMFIDQIDTETGEIDVTKGRMVSDYNRSRINYATLTFPPSVTSDPNSALVSFDTNTTCLSSVKSVNDEIFSTGSDNNPDWCANLKGDYLKNSIDMLSTSTLVCWAFQIARGMEYLSSRRVLHGDLAARNILLAENNVVKICDFGFAKSIYNNPEYRKSGDGPVPVKWMAIESVTHRVFSTQSDVWSFGIVLWELFSLARTPYPGFENFEIIHNKLIEGYRMEKPTYANQRLYDIMLECWDAQPCRRPSFSELVMKLGKLLENNVKEHYITLNDQYVKYSIPEGEDYLSMVSPPTYDAPKPHYVNLPNNKTSSNNESEGSGSDYLDMSPWTATPTGGGQDCIEMKPMLSEKERHENNLNDNYLVPRTVPVNSNCAFNPNYLVSQNNGGSDRSYGKLNKIDKSQTEMSDVTGNGKFFENLKNNEQKQMRNVDEEKTRKKNHYVNA</sequence>
<dbReference type="GO" id="GO:0004714">
    <property type="term" value="F:transmembrane receptor protein tyrosine kinase activity"/>
    <property type="evidence" value="ECO:0007669"/>
    <property type="project" value="UniProtKB-EC"/>
</dbReference>
<proteinExistence type="predicted"/>
<dbReference type="InterPro" id="IPR011009">
    <property type="entry name" value="Kinase-like_dom_sf"/>
</dbReference>
<evidence type="ECO:0000256" key="20">
    <source>
        <dbReference type="PIRSR" id="PIRSR000615-2"/>
    </source>
</evidence>
<feature type="domain" description="Ig-like" evidence="26">
    <location>
        <begin position="428"/>
        <end position="530"/>
    </location>
</feature>
<evidence type="ECO:0000256" key="10">
    <source>
        <dbReference type="ARBA" id="ARBA00022840"/>
    </source>
</evidence>
<evidence type="ECO:0000313" key="28">
    <source>
        <dbReference type="Proteomes" id="UP001372834"/>
    </source>
</evidence>
<feature type="domain" description="Ig-like" evidence="26">
    <location>
        <begin position="218"/>
        <end position="319"/>
    </location>
</feature>
<evidence type="ECO:0000256" key="9">
    <source>
        <dbReference type="ARBA" id="ARBA00022777"/>
    </source>
</evidence>
<dbReference type="GO" id="GO:0007169">
    <property type="term" value="P:cell surface receptor protein tyrosine kinase signaling pathway"/>
    <property type="evidence" value="ECO:0007669"/>
    <property type="project" value="InterPro"/>
</dbReference>
<dbReference type="SUPFAM" id="SSF48726">
    <property type="entry name" value="Immunoglobulin"/>
    <property type="match status" value="5"/>
</dbReference>
<feature type="domain" description="Ig-like" evidence="26">
    <location>
        <begin position="27"/>
        <end position="96"/>
    </location>
</feature>
<keyword evidence="7 24" id="KW-0812">Transmembrane</keyword>
<evidence type="ECO:0000259" key="25">
    <source>
        <dbReference type="PROSITE" id="PS50011"/>
    </source>
</evidence>
<dbReference type="InterPro" id="IPR013098">
    <property type="entry name" value="Ig_I-set"/>
</dbReference>
<feature type="binding site" evidence="20">
    <location>
        <begin position="839"/>
        <end position="846"/>
    </location>
    <ligand>
        <name>ATP</name>
        <dbReference type="ChEBI" id="CHEBI:30616"/>
    </ligand>
</feature>
<dbReference type="Pfam" id="PF07714">
    <property type="entry name" value="PK_Tyr_Ser-Thr"/>
    <property type="match status" value="1"/>
</dbReference>
<dbReference type="InterPro" id="IPR017441">
    <property type="entry name" value="Protein_kinase_ATP_BS"/>
</dbReference>
<keyword evidence="6" id="KW-0808">Transferase</keyword>
<dbReference type="InterPro" id="IPR008266">
    <property type="entry name" value="Tyr_kinase_AS"/>
</dbReference>
<evidence type="ECO:0000256" key="19">
    <source>
        <dbReference type="PIRSR" id="PIRSR000615-1"/>
    </source>
</evidence>
<dbReference type="PANTHER" id="PTHR24416:SF600">
    <property type="entry name" value="PDGF- AND VEGF-RECEPTOR RELATED, ISOFORM J"/>
    <property type="match status" value="1"/>
</dbReference>
<evidence type="ECO:0000313" key="27">
    <source>
        <dbReference type="EMBL" id="KAK6625824.1"/>
    </source>
</evidence>
<dbReference type="Gene3D" id="3.30.200.20">
    <property type="entry name" value="Phosphorylase Kinase, domain 1"/>
    <property type="match status" value="1"/>
</dbReference>
<evidence type="ECO:0000256" key="8">
    <source>
        <dbReference type="ARBA" id="ARBA00022741"/>
    </source>
</evidence>
<dbReference type="Gene3D" id="2.60.40.10">
    <property type="entry name" value="Immunoglobulins"/>
    <property type="match status" value="7"/>
</dbReference>
<dbReference type="SMART" id="SM00409">
    <property type="entry name" value="IG"/>
    <property type="match status" value="6"/>
</dbReference>
<feature type="domain" description="Ig-like" evidence="26">
    <location>
        <begin position="535"/>
        <end position="634"/>
    </location>
</feature>
<keyword evidence="13" id="KW-0829">Tyrosine-protein kinase</keyword>
<dbReference type="PROSITE" id="PS50835">
    <property type="entry name" value="IG_LIKE"/>
    <property type="match status" value="5"/>
</dbReference>
<dbReference type="PROSITE" id="PS50011">
    <property type="entry name" value="PROTEIN_KINASE_DOM"/>
    <property type="match status" value="1"/>
</dbReference>
<dbReference type="GO" id="GO:0043235">
    <property type="term" value="C:receptor complex"/>
    <property type="evidence" value="ECO:0007669"/>
    <property type="project" value="TreeGrafter"/>
</dbReference>
<dbReference type="FunFam" id="3.30.200.20:FF:000384">
    <property type="entry name" value="Receptor protein-tyrosine kinase"/>
    <property type="match status" value="1"/>
</dbReference>
<dbReference type="PIRSF" id="PIRSF000615">
    <property type="entry name" value="TyrPK_CSF1-R"/>
    <property type="match status" value="1"/>
</dbReference>
<dbReference type="EC" id="2.7.10.1" evidence="2"/>
<dbReference type="InterPro" id="IPR050122">
    <property type="entry name" value="RTK"/>
</dbReference>
<feature type="binding site" evidence="21">
    <location>
        <position position="1074"/>
    </location>
    <ligand>
        <name>Mg(2+)</name>
        <dbReference type="ChEBI" id="CHEBI:18420"/>
    </ligand>
</feature>
<comment type="caution">
    <text evidence="27">The sequence shown here is derived from an EMBL/GenBank/DDBJ whole genome shotgun (WGS) entry which is preliminary data.</text>
</comment>
<dbReference type="SUPFAM" id="SSF56112">
    <property type="entry name" value="Protein kinase-like (PK-like)"/>
    <property type="match status" value="1"/>
</dbReference>
<keyword evidence="14" id="KW-1015">Disulfide bond</keyword>
<comment type="subcellular location">
    <subcellularLocation>
        <location evidence="1">Cell membrane</location>
        <topology evidence="1">Single-pass type I membrane protein</topology>
    </subcellularLocation>
</comment>
<keyword evidence="4" id="KW-1003">Cell membrane</keyword>
<keyword evidence="10 20" id="KW-0067">ATP-binding</keyword>
<keyword evidence="17" id="KW-0393">Immunoglobulin domain</keyword>
<dbReference type="InterPro" id="IPR001245">
    <property type="entry name" value="Ser-Thr/Tyr_kinase_cat_dom"/>
</dbReference>
<keyword evidence="15" id="KW-0675">Receptor</keyword>
<evidence type="ECO:0000256" key="13">
    <source>
        <dbReference type="ARBA" id="ARBA00023137"/>
    </source>
</evidence>
<evidence type="ECO:0000256" key="3">
    <source>
        <dbReference type="ARBA" id="ARBA00022473"/>
    </source>
</evidence>
<evidence type="ECO:0000256" key="22">
    <source>
        <dbReference type="PIRSR" id="PIRSR000615-4"/>
    </source>
</evidence>
<protein>
    <recommendedName>
        <fullName evidence="2">receptor protein-tyrosine kinase</fullName>
        <ecNumber evidence="2">2.7.10.1</ecNumber>
    </recommendedName>
</protein>
<keyword evidence="8 20" id="KW-0547">Nucleotide-binding</keyword>
<keyword evidence="9" id="KW-0418">Kinase</keyword>
<dbReference type="Gene3D" id="1.10.510.10">
    <property type="entry name" value="Transferase(Phosphotransferase) domain 1"/>
    <property type="match status" value="1"/>
</dbReference>
<dbReference type="InterPro" id="IPR007110">
    <property type="entry name" value="Ig-like_dom"/>
</dbReference>
<evidence type="ECO:0000256" key="23">
    <source>
        <dbReference type="PROSITE-ProRule" id="PRU10141"/>
    </source>
</evidence>
<feature type="active site" description="Proton acceptor" evidence="19">
    <location>
        <position position="1056"/>
    </location>
</feature>
<feature type="binding site" evidence="20 23">
    <location>
        <position position="866"/>
    </location>
    <ligand>
        <name>ATP</name>
        <dbReference type="ChEBI" id="CHEBI:30616"/>
    </ligand>
</feature>
<dbReference type="Proteomes" id="UP001372834">
    <property type="component" value="Unassembled WGS sequence"/>
</dbReference>
<dbReference type="PROSITE" id="PS00109">
    <property type="entry name" value="PROTEIN_KINASE_TYR"/>
    <property type="match status" value="1"/>
</dbReference>
<feature type="site" description="Important for interaction with phosphotyrosine-binding proteins" evidence="22">
    <location>
        <position position="1200"/>
    </location>
</feature>
<evidence type="ECO:0000256" key="18">
    <source>
        <dbReference type="ARBA" id="ARBA00051243"/>
    </source>
</evidence>
<dbReference type="InterPro" id="IPR013151">
    <property type="entry name" value="Immunoglobulin_dom"/>
</dbReference>
<keyword evidence="21" id="KW-0479">Metal-binding</keyword>
<keyword evidence="12 24" id="KW-0472">Membrane</keyword>
<keyword evidence="3" id="KW-0217">Developmental protein</keyword>
<feature type="binding site" evidence="21">
    <location>
        <position position="1061"/>
    </location>
    <ligand>
        <name>Mg(2+)</name>
        <dbReference type="ChEBI" id="CHEBI:18420"/>
    </ligand>
</feature>
<dbReference type="Pfam" id="PF07679">
    <property type="entry name" value="I-set"/>
    <property type="match status" value="2"/>
</dbReference>
<evidence type="ECO:0000256" key="17">
    <source>
        <dbReference type="ARBA" id="ARBA00023319"/>
    </source>
</evidence>
<dbReference type="InterPro" id="IPR036179">
    <property type="entry name" value="Ig-like_dom_sf"/>
</dbReference>
<feature type="domain" description="Protein kinase" evidence="25">
    <location>
        <begin position="832"/>
        <end position="1192"/>
    </location>
</feature>
<evidence type="ECO:0000256" key="11">
    <source>
        <dbReference type="ARBA" id="ARBA00022989"/>
    </source>
</evidence>
<evidence type="ECO:0000256" key="7">
    <source>
        <dbReference type="ARBA" id="ARBA00022692"/>
    </source>
</evidence>
<dbReference type="PROSITE" id="PS00240">
    <property type="entry name" value="RECEPTOR_TYR_KIN_III"/>
    <property type="match status" value="1"/>
</dbReference>
<feature type="binding site" evidence="20">
    <location>
        <position position="1060"/>
    </location>
    <ligand>
        <name>ATP</name>
        <dbReference type="ChEBI" id="CHEBI:30616"/>
    </ligand>
</feature>
<evidence type="ECO:0000256" key="14">
    <source>
        <dbReference type="ARBA" id="ARBA00023157"/>
    </source>
</evidence>
<dbReference type="InterPro" id="IPR000719">
    <property type="entry name" value="Prot_kinase_dom"/>
</dbReference>
<evidence type="ECO:0000256" key="5">
    <source>
        <dbReference type="ARBA" id="ARBA00022553"/>
    </source>
</evidence>
<evidence type="ECO:0000256" key="4">
    <source>
        <dbReference type="ARBA" id="ARBA00022475"/>
    </source>
</evidence>
<keyword evidence="16" id="KW-0325">Glycoprotein</keyword>
<dbReference type="Pfam" id="PF00047">
    <property type="entry name" value="ig"/>
    <property type="match status" value="1"/>
</dbReference>
<dbReference type="CDD" id="cd00096">
    <property type="entry name" value="Ig"/>
    <property type="match status" value="1"/>
</dbReference>
<evidence type="ECO:0000256" key="24">
    <source>
        <dbReference type="SAM" id="Phobius"/>
    </source>
</evidence>
<dbReference type="FunFam" id="1.10.510.10:FF:000373">
    <property type="entry name" value="Receptor protein-tyrosine kinase"/>
    <property type="match status" value="1"/>
</dbReference>
<dbReference type="GO" id="GO:0005524">
    <property type="term" value="F:ATP binding"/>
    <property type="evidence" value="ECO:0007669"/>
    <property type="project" value="UniProtKB-UniRule"/>
</dbReference>
<dbReference type="PROSITE" id="PS00107">
    <property type="entry name" value="PROTEIN_KINASE_ATP"/>
    <property type="match status" value="1"/>
</dbReference>
<evidence type="ECO:0000256" key="6">
    <source>
        <dbReference type="ARBA" id="ARBA00022679"/>
    </source>
</evidence>
<dbReference type="InterPro" id="IPR013783">
    <property type="entry name" value="Ig-like_fold"/>
</dbReference>
<evidence type="ECO:0000256" key="15">
    <source>
        <dbReference type="ARBA" id="ARBA00023170"/>
    </source>
</evidence>
<dbReference type="SMART" id="SM00408">
    <property type="entry name" value="IGc2"/>
    <property type="match status" value="3"/>
</dbReference>
<dbReference type="InterPro" id="IPR003598">
    <property type="entry name" value="Ig_sub2"/>
</dbReference>
<keyword evidence="5" id="KW-0597">Phosphoprotein</keyword>
<reference evidence="27 28" key="1">
    <citation type="submission" date="2023-10" db="EMBL/GenBank/DDBJ databases">
        <title>Genomes of two closely related lineages of the louse Polyplax serrata with different host specificities.</title>
        <authorList>
            <person name="Martinu J."/>
            <person name="Tarabai H."/>
            <person name="Stefka J."/>
            <person name="Hypsa V."/>
        </authorList>
    </citation>
    <scope>NUCLEOTIDE SEQUENCE [LARGE SCALE GENOMIC DNA]</scope>
    <source>
        <strain evidence="27">HR10_N</strain>
    </source>
</reference>
<dbReference type="GO" id="GO:0046872">
    <property type="term" value="F:metal ion binding"/>
    <property type="evidence" value="ECO:0007669"/>
    <property type="project" value="UniProtKB-KW"/>
</dbReference>
<feature type="transmembrane region" description="Helical" evidence="24">
    <location>
        <begin position="756"/>
        <end position="781"/>
    </location>
</feature>
<dbReference type="InterPro" id="IPR003599">
    <property type="entry name" value="Ig_sub"/>
</dbReference>
<evidence type="ECO:0000256" key="2">
    <source>
        <dbReference type="ARBA" id="ARBA00011902"/>
    </source>
</evidence>
<evidence type="ECO:0000256" key="1">
    <source>
        <dbReference type="ARBA" id="ARBA00004251"/>
    </source>
</evidence>
<evidence type="ECO:0000256" key="12">
    <source>
        <dbReference type="ARBA" id="ARBA00023136"/>
    </source>
</evidence>